<organism evidence="1">
    <name type="scientific">marine sediment metagenome</name>
    <dbReference type="NCBI Taxonomy" id="412755"/>
    <lineage>
        <taxon>unclassified sequences</taxon>
        <taxon>metagenomes</taxon>
        <taxon>ecological metagenomes</taxon>
    </lineage>
</organism>
<dbReference type="AlphaFoldDB" id="A0A0F9VIV2"/>
<accession>A0A0F9VIV2</accession>
<protein>
    <submittedName>
        <fullName evidence="1">Uncharacterized protein</fullName>
    </submittedName>
</protein>
<comment type="caution">
    <text evidence="1">The sequence shown here is derived from an EMBL/GenBank/DDBJ whole genome shotgun (WGS) entry which is preliminary data.</text>
</comment>
<proteinExistence type="predicted"/>
<sequence>MSNLTLTKTHMIDGTWQGIVTGAGDAQPDLAVTHADADVAGIKLVHNAGSDHWVLSIPVPAAAIADGIHTLLVADRTSGTTLASITLIGDEVTGPNLRAEVDLLRAELDMLKRAFRRHCVETS</sequence>
<gene>
    <name evidence="1" type="ORF">LCGC14_0134980</name>
</gene>
<reference evidence="1" key="1">
    <citation type="journal article" date="2015" name="Nature">
        <title>Complex archaea that bridge the gap between prokaryotes and eukaryotes.</title>
        <authorList>
            <person name="Spang A."/>
            <person name="Saw J.H."/>
            <person name="Jorgensen S.L."/>
            <person name="Zaremba-Niedzwiedzka K."/>
            <person name="Martijn J."/>
            <person name="Lind A.E."/>
            <person name="van Eijk R."/>
            <person name="Schleper C."/>
            <person name="Guy L."/>
            <person name="Ettema T.J."/>
        </authorList>
    </citation>
    <scope>NUCLEOTIDE SEQUENCE</scope>
</reference>
<dbReference type="EMBL" id="LAZR01000045">
    <property type="protein sequence ID" value="KKN99752.1"/>
    <property type="molecule type" value="Genomic_DNA"/>
</dbReference>
<name>A0A0F9VIV2_9ZZZZ</name>
<evidence type="ECO:0000313" key="1">
    <source>
        <dbReference type="EMBL" id="KKN99752.1"/>
    </source>
</evidence>